<evidence type="ECO:0000313" key="2">
    <source>
        <dbReference type="Proteomes" id="UP001177140"/>
    </source>
</evidence>
<sequence>MQLSWVNSTVSYGHHDLNKPYIGNSLFHNIVPPKKLVFPLLKKHKPLIVKFSVKNSVKTCDVLTEQMFQSLASIESSIADLVETSAALTNQMFQSLASFDRWVLQSLSNLIPYKPKANILFSGFCEEGDLIQLNHDGNCIIGVVQHIGFLETTLIGPLGLIILQNFKIDKYSIENKTDTVKNEKLFGFGFNTPLSCKTNEPYKFMKEIFSILEKNEITKDNDEHNVLVKLPNNKIGVVCYVNSSKLQIPLFKSYLEVYEHVFTDIYRNFYRNKTVADYLKF</sequence>
<reference evidence="1" key="1">
    <citation type="submission" date="2022-03" db="EMBL/GenBank/DDBJ databases">
        <title>A functionally conserved STORR gene fusion in Papaver species that diverged 16.8 million years ago.</title>
        <authorList>
            <person name="Catania T."/>
        </authorList>
    </citation>
    <scope>NUCLEOTIDE SEQUENCE</scope>
    <source>
        <strain evidence="1">S-191538</strain>
    </source>
</reference>
<dbReference type="EMBL" id="JAJJMA010105507">
    <property type="protein sequence ID" value="MCL7030802.1"/>
    <property type="molecule type" value="Genomic_DNA"/>
</dbReference>
<feature type="non-terminal residue" evidence="1">
    <location>
        <position position="1"/>
    </location>
</feature>
<accession>A0AA41S105</accession>
<proteinExistence type="predicted"/>
<gene>
    <name evidence="1" type="ORF">MKW94_003553</name>
</gene>
<comment type="caution">
    <text evidence="1">The sequence shown here is derived from an EMBL/GenBank/DDBJ whole genome shotgun (WGS) entry which is preliminary data.</text>
</comment>
<dbReference type="AlphaFoldDB" id="A0AA41S105"/>
<organism evidence="1 2">
    <name type="scientific">Papaver nudicaule</name>
    <name type="common">Iceland poppy</name>
    <dbReference type="NCBI Taxonomy" id="74823"/>
    <lineage>
        <taxon>Eukaryota</taxon>
        <taxon>Viridiplantae</taxon>
        <taxon>Streptophyta</taxon>
        <taxon>Embryophyta</taxon>
        <taxon>Tracheophyta</taxon>
        <taxon>Spermatophyta</taxon>
        <taxon>Magnoliopsida</taxon>
        <taxon>Ranunculales</taxon>
        <taxon>Papaveraceae</taxon>
        <taxon>Papaveroideae</taxon>
        <taxon>Papaver</taxon>
    </lineage>
</organism>
<dbReference type="Proteomes" id="UP001177140">
    <property type="component" value="Unassembled WGS sequence"/>
</dbReference>
<keyword evidence="2" id="KW-1185">Reference proteome</keyword>
<protein>
    <submittedName>
        <fullName evidence="1">Uncharacterized protein</fullName>
    </submittedName>
</protein>
<evidence type="ECO:0000313" key="1">
    <source>
        <dbReference type="EMBL" id="MCL7030802.1"/>
    </source>
</evidence>
<name>A0AA41S105_PAPNU</name>